<name>A0A7L4YSW7_9ACTN</name>
<dbReference type="KEGG" id="eke:EK0264_17335"/>
<evidence type="ECO:0000259" key="1">
    <source>
        <dbReference type="SMART" id="SM00418"/>
    </source>
</evidence>
<dbReference type="CDD" id="cd00090">
    <property type="entry name" value="HTH_ARSR"/>
    <property type="match status" value="1"/>
</dbReference>
<dbReference type="InterPro" id="IPR011991">
    <property type="entry name" value="ArsR-like_HTH"/>
</dbReference>
<gene>
    <name evidence="2" type="ORF">EK0264_17335</name>
</gene>
<organism evidence="2 3">
    <name type="scientific">Epidermidibacterium keratini</name>
    <dbReference type="NCBI Taxonomy" id="1891644"/>
    <lineage>
        <taxon>Bacteria</taxon>
        <taxon>Bacillati</taxon>
        <taxon>Actinomycetota</taxon>
        <taxon>Actinomycetes</taxon>
        <taxon>Sporichthyales</taxon>
        <taxon>Sporichthyaceae</taxon>
        <taxon>Epidermidibacterium</taxon>
    </lineage>
</organism>
<dbReference type="InParanoid" id="A0A7L4YSW7"/>
<dbReference type="SMART" id="SM00418">
    <property type="entry name" value="HTH_ARSR"/>
    <property type="match status" value="1"/>
</dbReference>
<dbReference type="InterPro" id="IPR001845">
    <property type="entry name" value="HTH_ArsR_DNA-bd_dom"/>
</dbReference>
<accession>A0A7L4YSW7</accession>
<dbReference type="Gene3D" id="1.10.10.10">
    <property type="entry name" value="Winged helix-like DNA-binding domain superfamily/Winged helix DNA-binding domain"/>
    <property type="match status" value="1"/>
</dbReference>
<feature type="domain" description="HTH arsR-type" evidence="1">
    <location>
        <begin position="96"/>
        <end position="173"/>
    </location>
</feature>
<dbReference type="RefSeq" id="WP_159546993.1">
    <property type="nucleotide sequence ID" value="NZ_CP047156.1"/>
</dbReference>
<dbReference type="GO" id="GO:0003700">
    <property type="term" value="F:DNA-binding transcription factor activity"/>
    <property type="evidence" value="ECO:0007669"/>
    <property type="project" value="InterPro"/>
</dbReference>
<keyword evidence="3" id="KW-1185">Reference proteome</keyword>
<dbReference type="Proteomes" id="UP000463857">
    <property type="component" value="Chromosome"/>
</dbReference>
<dbReference type="OrthoDB" id="3730926at2"/>
<dbReference type="AlphaFoldDB" id="A0A7L4YSW7"/>
<evidence type="ECO:0000313" key="2">
    <source>
        <dbReference type="EMBL" id="QHC01869.1"/>
    </source>
</evidence>
<proteinExistence type="predicted"/>
<dbReference type="SUPFAM" id="SSF46785">
    <property type="entry name" value="Winged helix' DNA-binding domain"/>
    <property type="match status" value="1"/>
</dbReference>
<sequence>MAQKETVEHRLAELEQRVRRLEAGADPAQGSSALSADEKDAFWALLELGRRSGRPDSAGSVMIVGDVRTPSGHEAKWQLGGDTDDLLASDWAERATVFAALGHPVRLAILQAVVTGSASTAKELADVLDVGSVGQIYHHLKELTAAGWLSAGSGKRYAVPAGRLVSLLTTLLGGTR</sequence>
<reference evidence="2 3" key="1">
    <citation type="journal article" date="2018" name="Int. J. Syst. Evol. Microbiol.">
        <title>Epidermidibacterium keratini gen. nov., sp. nov., a member of the family Sporichthyaceae, isolated from keratin epidermis.</title>
        <authorList>
            <person name="Lee D.G."/>
            <person name="Trujillo M.E."/>
            <person name="Kang S."/>
            <person name="Nam J.J."/>
            <person name="Kim Y.J."/>
        </authorList>
    </citation>
    <scope>NUCLEOTIDE SEQUENCE [LARGE SCALE GENOMIC DNA]</scope>
    <source>
        <strain evidence="2 3">EPI-7</strain>
    </source>
</reference>
<protein>
    <submittedName>
        <fullName evidence="2">Helix-turn-helix domain-containing protein</fullName>
    </submittedName>
</protein>
<evidence type="ECO:0000313" key="3">
    <source>
        <dbReference type="Proteomes" id="UP000463857"/>
    </source>
</evidence>
<dbReference type="Pfam" id="PF12840">
    <property type="entry name" value="HTH_20"/>
    <property type="match status" value="1"/>
</dbReference>
<dbReference type="InterPro" id="IPR036390">
    <property type="entry name" value="WH_DNA-bd_sf"/>
</dbReference>
<dbReference type="EMBL" id="CP047156">
    <property type="protein sequence ID" value="QHC01869.1"/>
    <property type="molecule type" value="Genomic_DNA"/>
</dbReference>
<dbReference type="InterPro" id="IPR036388">
    <property type="entry name" value="WH-like_DNA-bd_sf"/>
</dbReference>